<organism evidence="2 3">
    <name type="scientific">Romanomermis culicivorax</name>
    <name type="common">Nematode worm</name>
    <dbReference type="NCBI Taxonomy" id="13658"/>
    <lineage>
        <taxon>Eukaryota</taxon>
        <taxon>Metazoa</taxon>
        <taxon>Ecdysozoa</taxon>
        <taxon>Nematoda</taxon>
        <taxon>Enoplea</taxon>
        <taxon>Dorylaimia</taxon>
        <taxon>Mermithida</taxon>
        <taxon>Mermithoidea</taxon>
        <taxon>Mermithidae</taxon>
        <taxon>Romanomermis</taxon>
    </lineage>
</organism>
<evidence type="ECO:0000256" key="1">
    <source>
        <dbReference type="SAM" id="MobiDB-lite"/>
    </source>
</evidence>
<dbReference type="AlphaFoldDB" id="A0A915J3M2"/>
<dbReference type="WBParaSite" id="nRc.2.0.1.t21016-RA">
    <property type="protein sequence ID" value="nRc.2.0.1.t21016-RA"/>
    <property type="gene ID" value="nRc.2.0.1.g21016"/>
</dbReference>
<accession>A0A915J3M2</accession>
<keyword evidence="2" id="KW-1185">Reference proteome</keyword>
<reference evidence="3" key="1">
    <citation type="submission" date="2022-11" db="UniProtKB">
        <authorList>
            <consortium name="WormBaseParasite"/>
        </authorList>
    </citation>
    <scope>IDENTIFICATION</scope>
</reference>
<feature type="region of interest" description="Disordered" evidence="1">
    <location>
        <begin position="1"/>
        <end position="138"/>
    </location>
</feature>
<protein>
    <submittedName>
        <fullName evidence="3">Uncharacterized protein</fullName>
    </submittedName>
</protein>
<name>A0A915J3M2_ROMCU</name>
<evidence type="ECO:0000313" key="3">
    <source>
        <dbReference type="WBParaSite" id="nRc.2.0.1.t21016-RA"/>
    </source>
</evidence>
<sequence>VGSTSAPAVDRHGQPIRRPHCYQHSTKRKQNQQEEVEYQKAHKTHTRDDLHTLRTPLPSTLPTKGRKMPSECTTRRHQQRAQQKAQETASQTSSTTGPTAQHKVMTTKTPVPAKQTPPAHQSDSHRSSHESHQHDEGH</sequence>
<feature type="compositionally biased region" description="Low complexity" evidence="1">
    <location>
        <begin position="53"/>
        <end position="63"/>
    </location>
</feature>
<dbReference type="Proteomes" id="UP000887565">
    <property type="component" value="Unplaced"/>
</dbReference>
<feature type="compositionally biased region" description="Basic and acidic residues" evidence="1">
    <location>
        <begin position="122"/>
        <end position="138"/>
    </location>
</feature>
<feature type="compositionally biased region" description="Basic residues" evidence="1">
    <location>
        <begin position="14"/>
        <end position="30"/>
    </location>
</feature>
<proteinExistence type="predicted"/>
<feature type="compositionally biased region" description="Low complexity" evidence="1">
    <location>
        <begin position="80"/>
        <end position="96"/>
    </location>
</feature>
<evidence type="ECO:0000313" key="2">
    <source>
        <dbReference type="Proteomes" id="UP000887565"/>
    </source>
</evidence>